<sequence length="398" mass="42504">MTFKSKQREKHGHLFGDDPLNATTLSSTSETTSNATRRKDFPFDPLSASSSRSSSPSSSSGGIFGNIDVSKLGKRSTRSSFRLNAASQDDDEALFGGTTRTSISSTTSSPSSRASQSLLAASPTSPALASVANEASHHGVTQGPSPAPSRPVPARVSPTPSVSQQRRPPPPPPPRRSNAPSPSLTPSPSMSSPSLSPPPPPPRMHKKHLQSLYKANSEPEVVEVANEEAQRLQEQKAAMMEDEATRAFAMDPSTMLQPSAKPSLLPDDVLAPSFDTLAIQDTHQPTSTPSTSVSNRSDEDDPWQPVLTPTCSTPLDKKTLEHIAPAKQRAFADLIANWHGVDEPTTSQDAGATDQLFFESVASEQRDIGFAGIEGQAAPTMATSHWQDDQYMESNPWS</sequence>
<feature type="compositionally biased region" description="Polar residues" evidence="1">
    <location>
        <begin position="78"/>
        <end position="87"/>
    </location>
</feature>
<feature type="compositionally biased region" description="Low complexity" evidence="1">
    <location>
        <begin position="215"/>
        <end position="224"/>
    </location>
</feature>
<dbReference type="OrthoDB" id="2289980at2759"/>
<feature type="region of interest" description="Disordered" evidence="1">
    <location>
        <begin position="379"/>
        <end position="398"/>
    </location>
</feature>
<accession>A0A1X2G2K1</accession>
<evidence type="ECO:0000313" key="3">
    <source>
        <dbReference type="Proteomes" id="UP000242146"/>
    </source>
</evidence>
<protein>
    <submittedName>
        <fullName evidence="2">Uncharacterized protein</fullName>
    </submittedName>
</protein>
<feature type="compositionally biased region" description="Basic residues" evidence="1">
    <location>
        <begin position="1"/>
        <end position="13"/>
    </location>
</feature>
<comment type="caution">
    <text evidence="2">The sequence shown here is derived from an EMBL/GenBank/DDBJ whole genome shotgun (WGS) entry which is preliminary data.</text>
</comment>
<feature type="compositionally biased region" description="Low complexity" evidence="1">
    <location>
        <begin position="176"/>
        <end position="194"/>
    </location>
</feature>
<organism evidence="2 3">
    <name type="scientific">Hesseltinella vesiculosa</name>
    <dbReference type="NCBI Taxonomy" id="101127"/>
    <lineage>
        <taxon>Eukaryota</taxon>
        <taxon>Fungi</taxon>
        <taxon>Fungi incertae sedis</taxon>
        <taxon>Mucoromycota</taxon>
        <taxon>Mucoromycotina</taxon>
        <taxon>Mucoromycetes</taxon>
        <taxon>Mucorales</taxon>
        <taxon>Cunninghamellaceae</taxon>
        <taxon>Hesseltinella</taxon>
    </lineage>
</organism>
<evidence type="ECO:0000256" key="1">
    <source>
        <dbReference type="SAM" id="MobiDB-lite"/>
    </source>
</evidence>
<feature type="compositionally biased region" description="Low complexity" evidence="1">
    <location>
        <begin position="98"/>
        <end position="130"/>
    </location>
</feature>
<keyword evidence="3" id="KW-1185">Reference proteome</keyword>
<dbReference type="EMBL" id="MCGT01000061">
    <property type="protein sequence ID" value="ORX42890.1"/>
    <property type="molecule type" value="Genomic_DNA"/>
</dbReference>
<feature type="compositionally biased region" description="Low complexity" evidence="1">
    <location>
        <begin position="152"/>
        <end position="166"/>
    </location>
</feature>
<feature type="region of interest" description="Disordered" evidence="1">
    <location>
        <begin position="1"/>
        <end position="312"/>
    </location>
</feature>
<feature type="compositionally biased region" description="Low complexity" evidence="1">
    <location>
        <begin position="47"/>
        <end position="60"/>
    </location>
</feature>
<reference evidence="2 3" key="1">
    <citation type="submission" date="2016-07" db="EMBL/GenBank/DDBJ databases">
        <title>Pervasive Adenine N6-methylation of Active Genes in Fungi.</title>
        <authorList>
            <consortium name="DOE Joint Genome Institute"/>
            <person name="Mondo S.J."/>
            <person name="Dannebaum R.O."/>
            <person name="Kuo R.C."/>
            <person name="Labutti K."/>
            <person name="Haridas S."/>
            <person name="Kuo A."/>
            <person name="Salamov A."/>
            <person name="Ahrendt S.R."/>
            <person name="Lipzen A."/>
            <person name="Sullivan W."/>
            <person name="Andreopoulos W.B."/>
            <person name="Clum A."/>
            <person name="Lindquist E."/>
            <person name="Daum C."/>
            <person name="Ramamoorthy G.K."/>
            <person name="Gryganskyi A."/>
            <person name="Culley D."/>
            <person name="Magnuson J.K."/>
            <person name="James T.Y."/>
            <person name="O'Malley M.A."/>
            <person name="Stajich J.E."/>
            <person name="Spatafora J.W."/>
            <person name="Visel A."/>
            <person name="Grigoriev I.V."/>
        </authorList>
    </citation>
    <scope>NUCLEOTIDE SEQUENCE [LARGE SCALE GENOMIC DNA]</scope>
    <source>
        <strain evidence="2 3">NRRL 3301</strain>
    </source>
</reference>
<name>A0A1X2G2K1_9FUNG</name>
<feature type="compositionally biased region" description="Low complexity" evidence="1">
    <location>
        <begin position="20"/>
        <end position="35"/>
    </location>
</feature>
<dbReference type="AlphaFoldDB" id="A0A1X2G2K1"/>
<dbReference type="Proteomes" id="UP000242146">
    <property type="component" value="Unassembled WGS sequence"/>
</dbReference>
<evidence type="ECO:0000313" key="2">
    <source>
        <dbReference type="EMBL" id="ORX42890.1"/>
    </source>
</evidence>
<feature type="compositionally biased region" description="Polar residues" evidence="1">
    <location>
        <begin position="279"/>
        <end position="295"/>
    </location>
</feature>
<gene>
    <name evidence="2" type="ORF">DM01DRAFT_1411743</name>
</gene>
<proteinExistence type="predicted"/>